<name>A0A8J2I3W1_9PLEO</name>
<proteinExistence type="predicted"/>
<dbReference type="GeneID" id="67014347"/>
<gene>
    <name evidence="1" type="ORF">ALTATR162_LOCUS2856</name>
</gene>
<dbReference type="Gene3D" id="3.80.10.10">
    <property type="entry name" value="Ribonuclease Inhibitor"/>
    <property type="match status" value="1"/>
</dbReference>
<dbReference type="OrthoDB" id="3791801at2759"/>
<evidence type="ECO:0000313" key="2">
    <source>
        <dbReference type="Proteomes" id="UP000676310"/>
    </source>
</evidence>
<dbReference type="InterPro" id="IPR032675">
    <property type="entry name" value="LRR_dom_sf"/>
</dbReference>
<dbReference type="SUPFAM" id="SSF52047">
    <property type="entry name" value="RNI-like"/>
    <property type="match status" value="1"/>
</dbReference>
<protein>
    <recommendedName>
        <fullName evidence="3">F-box domain-containing protein</fullName>
    </recommendedName>
</protein>
<dbReference type="AlphaFoldDB" id="A0A8J2I3W1"/>
<keyword evidence="2" id="KW-1185">Reference proteome</keyword>
<organism evidence="1 2">
    <name type="scientific">Alternaria atra</name>
    <dbReference type="NCBI Taxonomy" id="119953"/>
    <lineage>
        <taxon>Eukaryota</taxon>
        <taxon>Fungi</taxon>
        <taxon>Dikarya</taxon>
        <taxon>Ascomycota</taxon>
        <taxon>Pezizomycotina</taxon>
        <taxon>Dothideomycetes</taxon>
        <taxon>Pleosporomycetidae</taxon>
        <taxon>Pleosporales</taxon>
        <taxon>Pleosporineae</taxon>
        <taxon>Pleosporaceae</taxon>
        <taxon>Alternaria</taxon>
        <taxon>Alternaria sect. Ulocladioides</taxon>
    </lineage>
</organism>
<dbReference type="RefSeq" id="XP_043166397.1">
    <property type="nucleotide sequence ID" value="XM_043310462.1"/>
</dbReference>
<dbReference type="Proteomes" id="UP000676310">
    <property type="component" value="Unassembled WGS sequence"/>
</dbReference>
<evidence type="ECO:0000313" key="1">
    <source>
        <dbReference type="EMBL" id="CAG5152646.1"/>
    </source>
</evidence>
<comment type="caution">
    <text evidence="1">The sequence shown here is derived from an EMBL/GenBank/DDBJ whole genome shotgun (WGS) entry which is preliminary data.</text>
</comment>
<dbReference type="EMBL" id="CAJRGZ010000016">
    <property type="protein sequence ID" value="CAG5152646.1"/>
    <property type="molecule type" value="Genomic_DNA"/>
</dbReference>
<accession>A0A8J2I3W1</accession>
<reference evidence="1" key="1">
    <citation type="submission" date="2021-05" db="EMBL/GenBank/DDBJ databases">
        <authorList>
            <person name="Stam R."/>
        </authorList>
    </citation>
    <scope>NUCLEOTIDE SEQUENCE</scope>
    <source>
        <strain evidence="1">CS162</strain>
    </source>
</reference>
<evidence type="ECO:0008006" key="3">
    <source>
        <dbReference type="Google" id="ProtNLM"/>
    </source>
</evidence>
<sequence length="550" mass="61384">MATFSSLSTEMKAHIFSFIRLELDQATVCLVSHEWREIMAPLLWESLTFEYQSISTAKFITLIRPDSGIIRHVRRIFIDYDPESLDDSIPQHIQAAIELTINTLPKNTLRSFRSRVALAPRFLLNLLRHQQKMTGLEVPTDDPNENVSIDSGIVTHGAWISTALCELKWLSVYIGSGDYTYQHSAYMIRNAPKLIDLCIDSDGDEQAPIRGEQSCDAFGGPYADDVAVQPLQLTRFRLQWIALSLSHGRLLKYVNLPGLRSLALICCHGIGPFLMAIATQLSLSCNLIELGIVMSQALIVQDDNVVQGIEAVLDSCSGLQSLWINVDKARMVEPSCITRHGQTLRKLGISIDPENAVYYSVSDLHAILTSASHLEELAVHIPPIEMGSLQSLGTNFNLRVPYNGYFDVPTLLVAFLTCIACHPTLHTLRILSLPEINHGFPPNTIRLDREHVPDDLVPSISTTIQKLATEAMCFSGKAGSHIKVLGICPDDLPQYRPKPDSNGHRWPKYFYIRGHIWDPMSSERITAVPIPIKNLSEGSVFNFDYISTAM</sequence>